<feature type="region of interest" description="Disordered" evidence="1">
    <location>
        <begin position="88"/>
        <end position="159"/>
    </location>
</feature>
<dbReference type="Gene3D" id="1.20.5.110">
    <property type="match status" value="1"/>
</dbReference>
<evidence type="ECO:0000259" key="3">
    <source>
        <dbReference type="PROSITE" id="PS50192"/>
    </source>
</evidence>
<sequence>MDILKLEYEVQRLQDGVQERARLAGLGVRPSASDDERLRRQIRGVLELLNAVDAGERGVRESIALYNTCLSECEEVGIDTQGCEYVPREREDVQEQETASPDPGPSKKVRFSEGSEADTGESHFQPYHDEEGPAHFQPYHDDEPSLDEPPLDTNRPSGEGLHKALFVEQQQRLMQQDAHIDALHASVQRAHGISLDIDAEVDDQNRQLLPDLEGLVDRGEASLQRAARRLDVFQRTARENGPCSTIVILIVVLFLLLVLL</sequence>
<evidence type="ECO:0000313" key="5">
    <source>
        <dbReference type="Proteomes" id="UP001377567"/>
    </source>
</evidence>
<gene>
    <name evidence="4" type="ORF">DAKH74_024570</name>
</gene>
<organism evidence="4 5">
    <name type="scientific">Maudiozyma humilis</name>
    <name type="common">Sour dough yeast</name>
    <name type="synonym">Kazachstania humilis</name>
    <dbReference type="NCBI Taxonomy" id="51915"/>
    <lineage>
        <taxon>Eukaryota</taxon>
        <taxon>Fungi</taxon>
        <taxon>Dikarya</taxon>
        <taxon>Ascomycota</taxon>
        <taxon>Saccharomycotina</taxon>
        <taxon>Saccharomycetes</taxon>
        <taxon>Saccharomycetales</taxon>
        <taxon>Saccharomycetaceae</taxon>
        <taxon>Maudiozyma</taxon>
    </lineage>
</organism>
<dbReference type="PROSITE" id="PS50192">
    <property type="entry name" value="T_SNARE"/>
    <property type="match status" value="1"/>
</dbReference>
<comment type="caution">
    <text evidence="4">The sequence shown here is derived from an EMBL/GenBank/DDBJ whole genome shotgun (WGS) entry which is preliminary data.</text>
</comment>
<dbReference type="AlphaFoldDB" id="A0AAV5RYN3"/>
<keyword evidence="2" id="KW-0472">Membrane</keyword>
<feature type="domain" description="T-SNARE coiled-coil homology" evidence="3">
    <location>
        <begin position="170"/>
        <end position="208"/>
    </location>
</feature>
<evidence type="ECO:0000313" key="4">
    <source>
        <dbReference type="EMBL" id="GMM55841.1"/>
    </source>
</evidence>
<keyword evidence="5" id="KW-1185">Reference proteome</keyword>
<feature type="transmembrane region" description="Helical" evidence="2">
    <location>
        <begin position="241"/>
        <end position="259"/>
    </location>
</feature>
<evidence type="ECO:0000256" key="2">
    <source>
        <dbReference type="SAM" id="Phobius"/>
    </source>
</evidence>
<dbReference type="EMBL" id="BTGD01000006">
    <property type="protein sequence ID" value="GMM55841.1"/>
    <property type="molecule type" value="Genomic_DNA"/>
</dbReference>
<dbReference type="InterPro" id="IPR000727">
    <property type="entry name" value="T_SNARE_dom"/>
</dbReference>
<protein>
    <submittedName>
        <fullName evidence="4">Syntaxin</fullName>
    </submittedName>
</protein>
<feature type="compositionally biased region" description="Basic and acidic residues" evidence="1">
    <location>
        <begin position="126"/>
        <end position="143"/>
    </location>
</feature>
<dbReference type="SUPFAM" id="SSF58038">
    <property type="entry name" value="SNARE fusion complex"/>
    <property type="match status" value="1"/>
</dbReference>
<dbReference type="SMART" id="SM00397">
    <property type="entry name" value="t_SNARE"/>
    <property type="match status" value="1"/>
</dbReference>
<proteinExistence type="predicted"/>
<keyword evidence="2" id="KW-0812">Transmembrane</keyword>
<dbReference type="CDD" id="cd15859">
    <property type="entry name" value="SNARE_SYN8"/>
    <property type="match status" value="1"/>
</dbReference>
<name>A0AAV5RYN3_MAUHU</name>
<accession>A0AAV5RYN3</accession>
<reference evidence="4 5" key="1">
    <citation type="journal article" date="2023" name="Elife">
        <title>Identification of key yeast species and microbe-microbe interactions impacting larval growth of Drosophila in the wild.</title>
        <authorList>
            <person name="Mure A."/>
            <person name="Sugiura Y."/>
            <person name="Maeda R."/>
            <person name="Honda K."/>
            <person name="Sakurai N."/>
            <person name="Takahashi Y."/>
            <person name="Watada M."/>
            <person name="Katoh T."/>
            <person name="Gotoh A."/>
            <person name="Gotoh Y."/>
            <person name="Taniguchi I."/>
            <person name="Nakamura K."/>
            <person name="Hayashi T."/>
            <person name="Katayama T."/>
            <person name="Uemura T."/>
            <person name="Hattori Y."/>
        </authorList>
    </citation>
    <scope>NUCLEOTIDE SEQUENCE [LARGE SCALE GENOMIC DNA]</scope>
    <source>
        <strain evidence="4 5">KH-74</strain>
    </source>
</reference>
<evidence type="ECO:0000256" key="1">
    <source>
        <dbReference type="SAM" id="MobiDB-lite"/>
    </source>
</evidence>
<keyword evidence="2" id="KW-1133">Transmembrane helix</keyword>
<dbReference type="Proteomes" id="UP001377567">
    <property type="component" value="Unassembled WGS sequence"/>
</dbReference>